<dbReference type="SUPFAM" id="SSF54695">
    <property type="entry name" value="POZ domain"/>
    <property type="match status" value="1"/>
</dbReference>
<dbReference type="InterPro" id="IPR011333">
    <property type="entry name" value="SKP1/BTB/POZ_sf"/>
</dbReference>
<sequence length="161" mass="18474">MGNSVTHSFIRSSFPSKRKKISEDRESGGYDIDDSLFTPKRRKLMSTSKYIYKTLFEEGQGNDVKIIALNREWNLHRIYLSQSPYFNSMFNGLWVETSQKEIRIGIEDENITSEALHKVFGSLYQDEINIEPSEAVSVLAAATLLQLEDLIQQSVEVMKES</sequence>
<keyword evidence="4" id="KW-1185">Reference proteome</keyword>
<dbReference type="OMA" id="HIGIEDE"/>
<dbReference type="InterPro" id="IPR043380">
    <property type="entry name" value="Gcl-like"/>
</dbReference>
<dbReference type="EMBL" id="KK119052">
    <property type="protein sequence ID" value="KFM74518.1"/>
    <property type="molecule type" value="Genomic_DNA"/>
</dbReference>
<feature type="non-terminal residue" evidence="3">
    <location>
        <position position="161"/>
    </location>
</feature>
<evidence type="ECO:0000259" key="2">
    <source>
        <dbReference type="PROSITE" id="PS50097"/>
    </source>
</evidence>
<dbReference type="Proteomes" id="UP000054359">
    <property type="component" value="Unassembled WGS sequence"/>
</dbReference>
<dbReference type="PROSITE" id="PS50097">
    <property type="entry name" value="BTB"/>
    <property type="match status" value="1"/>
</dbReference>
<feature type="domain" description="BTB" evidence="2">
    <location>
        <begin position="62"/>
        <end position="132"/>
    </location>
</feature>
<dbReference type="InterPro" id="IPR000210">
    <property type="entry name" value="BTB/POZ_dom"/>
</dbReference>
<organism evidence="3 4">
    <name type="scientific">Stegodyphus mimosarum</name>
    <name type="common">African social velvet spider</name>
    <dbReference type="NCBI Taxonomy" id="407821"/>
    <lineage>
        <taxon>Eukaryota</taxon>
        <taxon>Metazoa</taxon>
        <taxon>Ecdysozoa</taxon>
        <taxon>Arthropoda</taxon>
        <taxon>Chelicerata</taxon>
        <taxon>Arachnida</taxon>
        <taxon>Araneae</taxon>
        <taxon>Araneomorphae</taxon>
        <taxon>Entelegynae</taxon>
        <taxon>Eresoidea</taxon>
        <taxon>Eresidae</taxon>
        <taxon>Stegodyphus</taxon>
    </lineage>
</organism>
<dbReference type="OrthoDB" id="6359943at2759"/>
<gene>
    <name evidence="3" type="ORF">X975_12044</name>
</gene>
<proteinExistence type="predicted"/>
<dbReference type="PANTHER" id="PTHR23231">
    <property type="entry name" value="GERM CELL-LESS PROTEIN"/>
    <property type="match status" value="1"/>
</dbReference>
<dbReference type="Gene3D" id="3.30.710.10">
    <property type="entry name" value="Potassium Channel Kv1.1, Chain A"/>
    <property type="match status" value="1"/>
</dbReference>
<evidence type="ECO:0000256" key="1">
    <source>
        <dbReference type="ARBA" id="ARBA00022473"/>
    </source>
</evidence>
<name>A0A087UAX9_STEMI</name>
<dbReference type="CDD" id="cd18305">
    <property type="entry name" value="BTB_POZ_GCL"/>
    <property type="match status" value="1"/>
</dbReference>
<accession>A0A087UAX9</accession>
<dbReference type="PANTHER" id="PTHR23231:SF17">
    <property type="entry name" value="BTB DOMAIN-CONTAINING PROTEIN"/>
    <property type="match status" value="1"/>
</dbReference>
<evidence type="ECO:0000313" key="4">
    <source>
        <dbReference type="Proteomes" id="UP000054359"/>
    </source>
</evidence>
<reference evidence="3 4" key="1">
    <citation type="submission" date="2013-11" db="EMBL/GenBank/DDBJ databases">
        <title>Genome sequencing of Stegodyphus mimosarum.</title>
        <authorList>
            <person name="Bechsgaard J."/>
        </authorList>
    </citation>
    <scope>NUCLEOTIDE SEQUENCE [LARGE SCALE GENOMIC DNA]</scope>
</reference>
<dbReference type="GO" id="GO:0007281">
    <property type="term" value="P:germ cell development"/>
    <property type="evidence" value="ECO:0007669"/>
    <property type="project" value="InterPro"/>
</dbReference>
<dbReference type="SMART" id="SM00225">
    <property type="entry name" value="BTB"/>
    <property type="match status" value="1"/>
</dbReference>
<dbReference type="AlphaFoldDB" id="A0A087UAX9"/>
<dbReference type="Pfam" id="PF00651">
    <property type="entry name" value="BTB"/>
    <property type="match status" value="1"/>
</dbReference>
<evidence type="ECO:0000313" key="3">
    <source>
        <dbReference type="EMBL" id="KFM74518.1"/>
    </source>
</evidence>
<keyword evidence="1" id="KW-0217">Developmental protein</keyword>
<protein>
    <submittedName>
        <fullName evidence="3">Germ cell-less protein-like 1</fullName>
    </submittedName>
</protein>